<organism evidence="6 7">
    <name type="scientific">Actinomadura craniellae</name>
    <dbReference type="NCBI Taxonomy" id="2231787"/>
    <lineage>
        <taxon>Bacteria</taxon>
        <taxon>Bacillati</taxon>
        <taxon>Actinomycetota</taxon>
        <taxon>Actinomycetes</taxon>
        <taxon>Streptosporangiales</taxon>
        <taxon>Thermomonosporaceae</taxon>
        <taxon>Actinomadura</taxon>
    </lineage>
</organism>
<dbReference type="InterPro" id="IPR000064">
    <property type="entry name" value="NLP_P60_dom"/>
</dbReference>
<dbReference type="PROSITE" id="PS51935">
    <property type="entry name" value="NLPC_P60"/>
    <property type="match status" value="1"/>
</dbReference>
<proteinExistence type="inferred from homology"/>
<evidence type="ECO:0000256" key="1">
    <source>
        <dbReference type="ARBA" id="ARBA00007074"/>
    </source>
</evidence>
<dbReference type="Gene3D" id="1.10.530.10">
    <property type="match status" value="1"/>
</dbReference>
<feature type="domain" description="NlpC/P60" evidence="5">
    <location>
        <begin position="185"/>
        <end position="313"/>
    </location>
</feature>
<evidence type="ECO:0000256" key="2">
    <source>
        <dbReference type="ARBA" id="ARBA00022670"/>
    </source>
</evidence>
<dbReference type="AlphaFoldDB" id="A0A365H7B8"/>
<evidence type="ECO:0000313" key="7">
    <source>
        <dbReference type="Proteomes" id="UP000251891"/>
    </source>
</evidence>
<dbReference type="SUPFAM" id="SSF53955">
    <property type="entry name" value="Lysozyme-like"/>
    <property type="match status" value="1"/>
</dbReference>
<dbReference type="Pfam" id="PF13406">
    <property type="entry name" value="SLT_2"/>
    <property type="match status" value="1"/>
</dbReference>
<name>A0A365H7B8_9ACTN</name>
<keyword evidence="4" id="KW-0788">Thiol protease</keyword>
<comment type="caution">
    <text evidence="6">The sequence shown here is derived from an EMBL/GenBank/DDBJ whole genome shotgun (WGS) entry which is preliminary data.</text>
</comment>
<dbReference type="PANTHER" id="PTHR47359">
    <property type="entry name" value="PEPTIDOGLYCAN DL-ENDOPEPTIDASE CWLO"/>
    <property type="match status" value="1"/>
</dbReference>
<sequence length="313" mass="33143">MVRATVFTCATLLAVPLLLIALVLTVRPAPSTASGQPDGAPSSFARQDIPPEYLRWYMDAARTCPGLHWSALAGIGKVESDHGRSRLSGIRSGHNHAGAGGPMQFLAPTWAAYGADANGDGHKDRYDPADAIHGAAAYLCATGARGGDRSGLRKALFTYNHAHWYVDLVLRWAARYAASPVAVVGGVAAKVIAYARAQLGKPYGWGATGPHAYDCSGLAMMAYRAAGITIPRTTFAQWPYGVRIPKGHEQPGDLVFFNSGPGTATDRPGHVGIVIGGGRMINARCTACRPGIAIQPYDRPTLIGFTRPVARRN</sequence>
<reference evidence="6 7" key="1">
    <citation type="submission" date="2018-06" db="EMBL/GenBank/DDBJ databases">
        <title>Actinomadura craniellae sp. nov. isolated from marine sponge Craniella sp.</title>
        <authorList>
            <person name="Li L."/>
            <person name="Xu Q.H."/>
            <person name="Lin H.W."/>
            <person name="Lu Y.H."/>
        </authorList>
    </citation>
    <scope>NUCLEOTIDE SEQUENCE [LARGE SCALE GENOMIC DNA]</scope>
    <source>
        <strain evidence="6 7">LHW63021</strain>
    </source>
</reference>
<dbReference type="Pfam" id="PF00877">
    <property type="entry name" value="NLPC_P60"/>
    <property type="match status" value="1"/>
</dbReference>
<dbReference type="GO" id="GO:0006508">
    <property type="term" value="P:proteolysis"/>
    <property type="evidence" value="ECO:0007669"/>
    <property type="project" value="UniProtKB-KW"/>
</dbReference>
<keyword evidence="3" id="KW-0378">Hydrolase</keyword>
<evidence type="ECO:0000256" key="4">
    <source>
        <dbReference type="ARBA" id="ARBA00022807"/>
    </source>
</evidence>
<dbReference type="Proteomes" id="UP000251891">
    <property type="component" value="Unassembled WGS sequence"/>
</dbReference>
<evidence type="ECO:0000259" key="5">
    <source>
        <dbReference type="PROSITE" id="PS51935"/>
    </source>
</evidence>
<evidence type="ECO:0000313" key="6">
    <source>
        <dbReference type="EMBL" id="RAY14977.1"/>
    </source>
</evidence>
<dbReference type="Gene3D" id="3.90.1720.10">
    <property type="entry name" value="endopeptidase domain like (from Nostoc punctiforme)"/>
    <property type="match status" value="1"/>
</dbReference>
<dbReference type="OrthoDB" id="5244330at2"/>
<dbReference type="PANTHER" id="PTHR47359:SF3">
    <property type="entry name" value="NLP_P60 DOMAIN-CONTAINING PROTEIN-RELATED"/>
    <property type="match status" value="1"/>
</dbReference>
<protein>
    <recommendedName>
        <fullName evidence="5">NlpC/P60 domain-containing protein</fullName>
    </recommendedName>
</protein>
<dbReference type="InterPro" id="IPR023346">
    <property type="entry name" value="Lysozyme-like_dom_sf"/>
</dbReference>
<evidence type="ECO:0000256" key="3">
    <source>
        <dbReference type="ARBA" id="ARBA00022801"/>
    </source>
</evidence>
<dbReference type="RefSeq" id="WP_111865110.1">
    <property type="nucleotide sequence ID" value="NZ_QLYX01000004.1"/>
</dbReference>
<gene>
    <name evidence="6" type="ORF">DPM19_09500</name>
</gene>
<keyword evidence="2" id="KW-0645">Protease</keyword>
<comment type="similarity">
    <text evidence="1">Belongs to the peptidase C40 family.</text>
</comment>
<accession>A0A365H7B8</accession>
<dbReference type="CDD" id="cd13399">
    <property type="entry name" value="Slt35-like"/>
    <property type="match status" value="1"/>
</dbReference>
<dbReference type="InterPro" id="IPR038765">
    <property type="entry name" value="Papain-like_cys_pep_sf"/>
</dbReference>
<dbReference type="SUPFAM" id="SSF54001">
    <property type="entry name" value="Cysteine proteinases"/>
    <property type="match status" value="1"/>
</dbReference>
<dbReference type="InterPro" id="IPR051794">
    <property type="entry name" value="PG_Endopeptidase_C40"/>
</dbReference>
<keyword evidence="7" id="KW-1185">Reference proteome</keyword>
<dbReference type="GO" id="GO:0008234">
    <property type="term" value="F:cysteine-type peptidase activity"/>
    <property type="evidence" value="ECO:0007669"/>
    <property type="project" value="UniProtKB-KW"/>
</dbReference>
<dbReference type="InterPro" id="IPR031304">
    <property type="entry name" value="SLT_2"/>
</dbReference>
<dbReference type="EMBL" id="QLYX01000004">
    <property type="protein sequence ID" value="RAY14977.1"/>
    <property type="molecule type" value="Genomic_DNA"/>
</dbReference>